<keyword evidence="3" id="KW-0472">Membrane</keyword>
<keyword evidence="3" id="KW-1133">Transmembrane helix</keyword>
<dbReference type="RefSeq" id="XP_006825189.1">
    <property type="nucleotide sequence ID" value="XM_006825126.1"/>
</dbReference>
<keyword evidence="3" id="KW-0812">Transmembrane</keyword>
<protein>
    <submittedName>
        <fullName evidence="6">Heparan sulfate glucosamine 3-O-sulfotransferase 3A1-like</fullName>
    </submittedName>
</protein>
<evidence type="ECO:0000313" key="5">
    <source>
        <dbReference type="Proteomes" id="UP000694865"/>
    </source>
</evidence>
<evidence type="ECO:0000259" key="4">
    <source>
        <dbReference type="Pfam" id="PF00685"/>
    </source>
</evidence>
<evidence type="ECO:0000256" key="3">
    <source>
        <dbReference type="SAM" id="Phobius"/>
    </source>
</evidence>
<evidence type="ECO:0000256" key="1">
    <source>
        <dbReference type="ARBA" id="ARBA00022679"/>
    </source>
</evidence>
<feature type="domain" description="Sulfotransferase" evidence="4">
    <location>
        <begin position="134"/>
        <end position="330"/>
    </location>
</feature>
<organism evidence="5 6">
    <name type="scientific">Saccoglossus kowalevskii</name>
    <name type="common">Acorn worm</name>
    <dbReference type="NCBI Taxonomy" id="10224"/>
    <lineage>
        <taxon>Eukaryota</taxon>
        <taxon>Metazoa</taxon>
        <taxon>Hemichordata</taxon>
        <taxon>Enteropneusta</taxon>
        <taxon>Harrimaniidae</taxon>
        <taxon>Saccoglossus</taxon>
    </lineage>
</organism>
<dbReference type="SUPFAM" id="SSF52540">
    <property type="entry name" value="P-loop containing nucleoside triphosphate hydrolases"/>
    <property type="match status" value="1"/>
</dbReference>
<sequence length="406" mass="47680">MDRFRESLLVIAFVATVLFICEVYIFRNIELCICDTTEIVTVEPSWSSSLDKRNENGTHTTEKLYFKISTELLEKNIPEDVDDSIIWDASVDKVAYLHAKFDNFCYKPEEPYFEHKQPLERSKLDRRGCQKRLPQIIIPGARKCGTGALMKFLNTHPNITGASEELHFFDEWRVQKNVSDYREDMPYTTSHQFTLDKTPSYFFRPHNTPQLIKDEISLDTKIIIVLCDPVRRAVSDYLEFLWLEEQRYKKGIVAKKKEMRSFEHLVWDHASIRGGVNQLNEMVDMGVYIKHLIRWYDVFSEEQILLLDGSFLLTDPVSELKKVEKFLGLRNFFLKEHFSLNEERGIFCMDFPSKYCLPGCKGRKHPHVEDKVWATLCDFFAPYDRSLEQMTGKHFSWVGKCSSQDQ</sequence>
<evidence type="ECO:0000313" key="6">
    <source>
        <dbReference type="RefSeq" id="XP_006825189.1"/>
    </source>
</evidence>
<dbReference type="Pfam" id="PF00685">
    <property type="entry name" value="Sulfotransfer_1"/>
    <property type="match status" value="1"/>
</dbReference>
<proteinExistence type="predicted"/>
<gene>
    <name evidence="6" type="primary">LOC102802963</name>
</gene>
<dbReference type="InterPro" id="IPR027417">
    <property type="entry name" value="P-loop_NTPase"/>
</dbReference>
<keyword evidence="1" id="KW-0808">Transferase</keyword>
<keyword evidence="5" id="KW-1185">Reference proteome</keyword>
<dbReference type="GeneID" id="102802963"/>
<evidence type="ECO:0000256" key="2">
    <source>
        <dbReference type="ARBA" id="ARBA00023180"/>
    </source>
</evidence>
<dbReference type="InterPro" id="IPR000863">
    <property type="entry name" value="Sulfotransferase_dom"/>
</dbReference>
<keyword evidence="2" id="KW-0325">Glycoprotein</keyword>
<accession>A0ABM0MYU8</accession>
<dbReference type="InterPro" id="IPR037359">
    <property type="entry name" value="NST/OST"/>
</dbReference>
<dbReference type="Gene3D" id="3.40.50.300">
    <property type="entry name" value="P-loop containing nucleotide triphosphate hydrolases"/>
    <property type="match status" value="1"/>
</dbReference>
<reference evidence="6" key="1">
    <citation type="submission" date="2025-08" db="UniProtKB">
        <authorList>
            <consortium name="RefSeq"/>
        </authorList>
    </citation>
    <scope>IDENTIFICATION</scope>
    <source>
        <tissue evidence="6">Testes</tissue>
    </source>
</reference>
<dbReference type="Proteomes" id="UP000694865">
    <property type="component" value="Unplaced"/>
</dbReference>
<feature type="transmembrane region" description="Helical" evidence="3">
    <location>
        <begin position="7"/>
        <end position="26"/>
    </location>
</feature>
<dbReference type="PANTHER" id="PTHR10605:SF65">
    <property type="entry name" value="GH20068P"/>
    <property type="match status" value="1"/>
</dbReference>
<dbReference type="PANTHER" id="PTHR10605">
    <property type="entry name" value="HEPARAN SULFATE SULFOTRANSFERASE"/>
    <property type="match status" value="1"/>
</dbReference>
<name>A0ABM0MYU8_SACKO</name>